<feature type="transmembrane region" description="Helical" evidence="12">
    <location>
        <begin position="240"/>
        <end position="262"/>
    </location>
</feature>
<dbReference type="Pfam" id="PF00520">
    <property type="entry name" value="Ion_trans"/>
    <property type="match status" value="1"/>
</dbReference>
<evidence type="ECO:0000256" key="5">
    <source>
        <dbReference type="ARBA" id="ARBA00022826"/>
    </source>
</evidence>
<keyword evidence="4 12" id="KW-0812">Transmembrane</keyword>
<evidence type="ECO:0000256" key="7">
    <source>
        <dbReference type="ARBA" id="ARBA00022958"/>
    </source>
</evidence>
<dbReference type="InterPro" id="IPR028325">
    <property type="entry name" value="VG_K_chnl"/>
</dbReference>
<keyword evidence="6" id="KW-0851">Voltage-gated channel</keyword>
<dbReference type="Proteomes" id="UP000011014">
    <property type="component" value="Unassembled WGS sequence"/>
</dbReference>
<keyword evidence="5" id="KW-0631">Potassium channel</keyword>
<dbReference type="InterPro" id="IPR011333">
    <property type="entry name" value="SKP1/BTB/POZ_sf"/>
</dbReference>
<keyword evidence="3" id="KW-0633">Potassium transport</keyword>
<organism evidence="14">
    <name type="scientific">Oikopleura dioica</name>
    <name type="common">Tunicate</name>
    <dbReference type="NCBI Taxonomy" id="34765"/>
    <lineage>
        <taxon>Eukaryota</taxon>
        <taxon>Metazoa</taxon>
        <taxon>Chordata</taxon>
        <taxon>Tunicata</taxon>
        <taxon>Appendicularia</taxon>
        <taxon>Copelata</taxon>
        <taxon>Oikopleuridae</taxon>
        <taxon>Oikopleura</taxon>
    </lineage>
</organism>
<dbReference type="PRINTS" id="PR00169">
    <property type="entry name" value="KCHANNEL"/>
</dbReference>
<dbReference type="Pfam" id="PF02214">
    <property type="entry name" value="BTB_2"/>
    <property type="match status" value="1"/>
</dbReference>
<dbReference type="Gene3D" id="3.30.710.10">
    <property type="entry name" value="Potassium Channel Kv1.1, Chain A"/>
    <property type="match status" value="1"/>
</dbReference>
<dbReference type="Gene3D" id="3.40.50.410">
    <property type="entry name" value="von Willebrand factor, type A domain"/>
    <property type="match status" value="1"/>
</dbReference>
<evidence type="ECO:0000256" key="6">
    <source>
        <dbReference type="ARBA" id="ARBA00022882"/>
    </source>
</evidence>
<reference evidence="14" key="1">
    <citation type="journal article" date="2010" name="Science">
        <title>Plasticity of animal genome architecture unmasked by rapid evolution of a pelagic tunicate.</title>
        <authorList>
            <person name="Denoeud F."/>
            <person name="Henriet S."/>
            <person name="Mungpakdee S."/>
            <person name="Aury J.M."/>
            <person name="Da Silva C."/>
            <person name="Brinkmann H."/>
            <person name="Mikhaleva J."/>
            <person name="Olsen L.C."/>
            <person name="Jubin C."/>
            <person name="Canestro C."/>
            <person name="Bouquet J.M."/>
            <person name="Danks G."/>
            <person name="Poulain J."/>
            <person name="Campsteijn C."/>
            <person name="Adamski M."/>
            <person name="Cross I."/>
            <person name="Yadetie F."/>
            <person name="Muffato M."/>
            <person name="Louis A."/>
            <person name="Butcher S."/>
            <person name="Tsagkogeorga G."/>
            <person name="Konrad A."/>
            <person name="Singh S."/>
            <person name="Jensen M.F."/>
            <person name="Cong E.H."/>
            <person name="Eikeseth-Otteraa H."/>
            <person name="Noel B."/>
            <person name="Anthouard V."/>
            <person name="Porcel B.M."/>
            <person name="Kachouri-Lafond R."/>
            <person name="Nishino A."/>
            <person name="Ugolini M."/>
            <person name="Chourrout P."/>
            <person name="Nishida H."/>
            <person name="Aasland R."/>
            <person name="Huzurbazar S."/>
            <person name="Westhof E."/>
            <person name="Delsuc F."/>
            <person name="Lehrach H."/>
            <person name="Reinhardt R."/>
            <person name="Weissenbach J."/>
            <person name="Roy S.W."/>
            <person name="Artiguenave F."/>
            <person name="Postlethwait J.H."/>
            <person name="Manak J.R."/>
            <person name="Thompson E.M."/>
            <person name="Jaillon O."/>
            <person name="Du Pasquier L."/>
            <person name="Boudinot P."/>
            <person name="Liberles D.A."/>
            <person name="Volff J.N."/>
            <person name="Philippe H."/>
            <person name="Lenhard B."/>
            <person name="Roest Crollius H."/>
            <person name="Wincker P."/>
            <person name="Chourrout D."/>
        </authorList>
    </citation>
    <scope>NUCLEOTIDE SEQUENCE [LARGE SCALE GENOMIC DNA]</scope>
</reference>
<dbReference type="GO" id="GO:0051260">
    <property type="term" value="P:protein homooligomerization"/>
    <property type="evidence" value="ECO:0007669"/>
    <property type="project" value="InterPro"/>
</dbReference>
<protein>
    <recommendedName>
        <fullName evidence="13">VWFA domain-containing protein</fullName>
    </recommendedName>
</protein>
<dbReference type="PANTHER" id="PTHR11537">
    <property type="entry name" value="VOLTAGE-GATED POTASSIUM CHANNEL"/>
    <property type="match status" value="1"/>
</dbReference>
<keyword evidence="9" id="KW-0406">Ion transport</keyword>
<feature type="transmembrane region" description="Helical" evidence="12">
    <location>
        <begin position="274"/>
        <end position="295"/>
    </location>
</feature>
<feature type="transmembrane region" description="Helical" evidence="12">
    <location>
        <begin position="378"/>
        <end position="395"/>
    </location>
</feature>
<dbReference type="Pfam" id="PF13768">
    <property type="entry name" value="VWA_3"/>
    <property type="match status" value="1"/>
</dbReference>
<accession>E4YA38</accession>
<gene>
    <name evidence="14" type="ORF">GSOID_T00030849001</name>
</gene>
<dbReference type="InterPro" id="IPR027359">
    <property type="entry name" value="Volt_channel_dom_sf"/>
</dbReference>
<evidence type="ECO:0000256" key="9">
    <source>
        <dbReference type="ARBA" id="ARBA00023065"/>
    </source>
</evidence>
<dbReference type="PRINTS" id="PR01496">
    <property type="entry name" value="SHAKERCHANEL"/>
</dbReference>
<dbReference type="Gene3D" id="1.10.287.70">
    <property type="match status" value="1"/>
</dbReference>
<dbReference type="GO" id="GO:0001508">
    <property type="term" value="P:action potential"/>
    <property type="evidence" value="ECO:0007669"/>
    <property type="project" value="TreeGrafter"/>
</dbReference>
<dbReference type="SMART" id="SM00327">
    <property type="entry name" value="VWA"/>
    <property type="match status" value="1"/>
</dbReference>
<evidence type="ECO:0000256" key="10">
    <source>
        <dbReference type="ARBA" id="ARBA00023136"/>
    </source>
</evidence>
<evidence type="ECO:0000256" key="8">
    <source>
        <dbReference type="ARBA" id="ARBA00022989"/>
    </source>
</evidence>
<comment type="subcellular location">
    <subcellularLocation>
        <location evidence="1">Membrane</location>
        <topology evidence="1">Multi-pass membrane protein</topology>
    </subcellularLocation>
</comment>
<evidence type="ECO:0000256" key="12">
    <source>
        <dbReference type="SAM" id="Phobius"/>
    </source>
</evidence>
<keyword evidence="2" id="KW-0813">Transport</keyword>
<dbReference type="FunFam" id="1.10.287.70:FF:000002">
    <property type="entry name" value="Potassium voltage-gated channel subfamily a member"/>
    <property type="match status" value="1"/>
</dbReference>
<keyword evidence="10 12" id="KW-0472">Membrane</keyword>
<feature type="transmembrane region" description="Helical" evidence="12">
    <location>
        <begin position="346"/>
        <end position="366"/>
    </location>
</feature>
<dbReference type="InterPro" id="IPR003131">
    <property type="entry name" value="T1-type_BTB"/>
</dbReference>
<evidence type="ECO:0000256" key="2">
    <source>
        <dbReference type="ARBA" id="ARBA00022448"/>
    </source>
</evidence>
<keyword evidence="11" id="KW-0407">Ion channel</keyword>
<dbReference type="InterPro" id="IPR036465">
    <property type="entry name" value="vWFA_dom_sf"/>
</dbReference>
<evidence type="ECO:0000256" key="3">
    <source>
        <dbReference type="ARBA" id="ARBA00022538"/>
    </source>
</evidence>
<dbReference type="PROSITE" id="PS50234">
    <property type="entry name" value="VWFA"/>
    <property type="match status" value="1"/>
</dbReference>
<evidence type="ECO:0000256" key="1">
    <source>
        <dbReference type="ARBA" id="ARBA00004141"/>
    </source>
</evidence>
<evidence type="ECO:0000313" key="14">
    <source>
        <dbReference type="EMBL" id="CBY32425.1"/>
    </source>
</evidence>
<name>E4YA38_OIKDI</name>
<evidence type="ECO:0000259" key="13">
    <source>
        <dbReference type="PROSITE" id="PS50234"/>
    </source>
</evidence>
<evidence type="ECO:0000256" key="4">
    <source>
        <dbReference type="ARBA" id="ARBA00022692"/>
    </source>
</evidence>
<dbReference type="InterPro" id="IPR003968">
    <property type="entry name" value="K_chnl_volt-dep_Kv"/>
</dbReference>
<feature type="transmembrane region" description="Helical" evidence="12">
    <location>
        <begin position="407"/>
        <end position="428"/>
    </location>
</feature>
<sequence>MVVAADDQFFSISKTRRDVKNNFGENQRARLDSPTGSESTNRIKISICGQVFVTQEKTLARAKNTRLYRMITDKSLTDGYDATLDVYYFDRHLPSFPAILYFYQTGFIWRPLDVPMEVFVEEVIFYGLSDRILAPLGDESQNKRVLFCMGGKRTLCVRSREAIWNIFEKPETSLLAKAINVLSIFFILLSTISFCLETIPHFQENNCYTGKNNNSLQYKDYHPARFILTNVRKLMFSKTFPFWVIETICITFFTIEYILRYWSAPDRCRFVPEFMNLVDLAAIVPYYITIIFDATMEKPMTTENGQFLMILRVIRLARIVRIAKLSRHSRNLSTLIKTMKTSLRELSFLMLFFIVSMVLFATFVYFCEVADNPNMFPSIPASFWWAIVTMTTVGYGDTYPITALGKVVGFLCTICGVLCIALPVPSIVSNFHRLYQVSILQMSLYLTINGFELIQKHTLLFSIGTRFPAQAPDGTAGSIFQFPRDPFQKVYAVKATYLGDNDIGCEVLYDIATKEDMTAARIELEDNGDKFQYFFGKCPNLCLKIKVEFVLGTIMQRSSAEEEKYESRIPMHVGRTRYVDGSNEYWHAHKLIEDVRIHLLYADRDNLEVYGYINDDELQIGLKAENEQLGQFRVTMGEIPTISQKGQYSTFLDIKVNLDIRERDSAKKNYAERPLIHGLPNRLGNVLSFDISPALIKEKMNISEEDMAVDEKQTPREITFLLDRSGTMAGQPISDAVSGILTLLNVQEFLRENDTYRILSFGQNSEYLWINGKDTFGVDDNGAVRFHMQNFQATMGEKNLKSPVEIAINRRSPDSNRVFILITDGLFAKPRRNQQFQAPELKEIKNIIANEVDARNTRKFRFFSVGVGRNASQMGCDELARAGKGSFIYVPLRHRLQNEMMRLTDHILHNHYEVTDVRLVDRTTGDELRRFTGPGIKPTAEVWKSQWECLGLPTQNLAYIADGRTDAREALERHQILSIYNNERIHLHIASKWTPKMIKNNVQVYIEIDHQTHRRIEIDISEARLPSDEERRASGDDFFPLQSYAYQQSAFFSMMDNIPEIAQLHTEFACKTGILAFKKTSFGIFEEGIRAMEIHEISAHDYEQYFNAARGGNGNRGVFAGGAANFGRPPQAGGASAMRKHQKQNKYGVRYQNKILPKPTFIREDKNFNPLHLQADRDWIWKSKQQTWEQLRKYLGFEENIHLPMLYDYVRNFRFSMSESEATQQRDDVLVTIIVYAIFEKQCDAKRDIWSRSWEETVKTMKAKFGATEDNIKKLKLDINKFIKKKGLLLPSSSL</sequence>
<dbReference type="InterPro" id="IPR005821">
    <property type="entry name" value="Ion_trans_dom"/>
</dbReference>
<dbReference type="GO" id="GO:0005249">
    <property type="term" value="F:voltage-gated potassium channel activity"/>
    <property type="evidence" value="ECO:0007669"/>
    <property type="project" value="InterPro"/>
</dbReference>
<feature type="domain" description="VWFA" evidence="13">
    <location>
        <begin position="717"/>
        <end position="907"/>
    </location>
</feature>
<dbReference type="SUPFAM" id="SSF54695">
    <property type="entry name" value="POZ domain"/>
    <property type="match status" value="1"/>
</dbReference>
<keyword evidence="7" id="KW-0630">Potassium</keyword>
<keyword evidence="8 12" id="KW-1133">Transmembrane helix</keyword>
<dbReference type="GO" id="GO:0008076">
    <property type="term" value="C:voltage-gated potassium channel complex"/>
    <property type="evidence" value="ECO:0007669"/>
    <property type="project" value="InterPro"/>
</dbReference>
<dbReference type="Gene3D" id="1.20.120.350">
    <property type="entry name" value="Voltage-gated potassium channels. Chain C"/>
    <property type="match status" value="1"/>
</dbReference>
<dbReference type="InterPro" id="IPR003972">
    <property type="entry name" value="K_chnl_volt-dep_Kv1"/>
</dbReference>
<dbReference type="PRINTS" id="PR01491">
    <property type="entry name" value="KVCHANNEL"/>
</dbReference>
<dbReference type="SUPFAM" id="SSF53300">
    <property type="entry name" value="vWA-like"/>
    <property type="match status" value="1"/>
</dbReference>
<dbReference type="EMBL" id="FN654352">
    <property type="protein sequence ID" value="CBY32425.1"/>
    <property type="molecule type" value="Genomic_DNA"/>
</dbReference>
<dbReference type="PANTHER" id="PTHR11537:SF254">
    <property type="entry name" value="POTASSIUM VOLTAGE-GATED CHANNEL PROTEIN SHAB"/>
    <property type="match status" value="1"/>
</dbReference>
<evidence type="ECO:0000256" key="11">
    <source>
        <dbReference type="ARBA" id="ARBA00023303"/>
    </source>
</evidence>
<proteinExistence type="predicted"/>
<dbReference type="SUPFAM" id="SSF81324">
    <property type="entry name" value="Voltage-gated potassium channels"/>
    <property type="match status" value="1"/>
</dbReference>
<feature type="transmembrane region" description="Helical" evidence="12">
    <location>
        <begin position="174"/>
        <end position="194"/>
    </location>
</feature>
<dbReference type="InterPro" id="IPR002035">
    <property type="entry name" value="VWF_A"/>
</dbReference>